<dbReference type="Pfam" id="PF03739">
    <property type="entry name" value="LptF_LptG"/>
    <property type="match status" value="1"/>
</dbReference>
<keyword evidence="4 6" id="KW-1133">Transmembrane helix</keyword>
<keyword evidence="3 6" id="KW-0812">Transmembrane</keyword>
<comment type="caution">
    <text evidence="7">The sequence shown here is derived from an EMBL/GenBank/DDBJ whole genome shotgun (WGS) entry which is preliminary data.</text>
</comment>
<evidence type="ECO:0000256" key="3">
    <source>
        <dbReference type="ARBA" id="ARBA00022692"/>
    </source>
</evidence>
<feature type="transmembrane region" description="Helical" evidence="6">
    <location>
        <begin position="336"/>
        <end position="355"/>
    </location>
</feature>
<keyword evidence="5 6" id="KW-0472">Membrane</keyword>
<evidence type="ECO:0000256" key="5">
    <source>
        <dbReference type="ARBA" id="ARBA00023136"/>
    </source>
</evidence>
<feature type="transmembrane region" description="Helical" evidence="6">
    <location>
        <begin position="12"/>
        <end position="30"/>
    </location>
</feature>
<feature type="transmembrane region" description="Helical" evidence="6">
    <location>
        <begin position="278"/>
        <end position="296"/>
    </location>
</feature>
<feature type="transmembrane region" description="Helical" evidence="6">
    <location>
        <begin position="303"/>
        <end position="324"/>
    </location>
</feature>
<keyword evidence="2" id="KW-1003">Cell membrane</keyword>
<evidence type="ECO:0000256" key="4">
    <source>
        <dbReference type="ARBA" id="ARBA00022989"/>
    </source>
</evidence>
<dbReference type="PANTHER" id="PTHR33529">
    <property type="entry name" value="SLR0882 PROTEIN-RELATED"/>
    <property type="match status" value="1"/>
</dbReference>
<feature type="transmembrane region" description="Helical" evidence="6">
    <location>
        <begin position="60"/>
        <end position="78"/>
    </location>
</feature>
<feature type="transmembrane region" description="Helical" evidence="6">
    <location>
        <begin position="99"/>
        <end position="117"/>
    </location>
</feature>
<dbReference type="GO" id="GO:0043190">
    <property type="term" value="C:ATP-binding cassette (ABC) transporter complex"/>
    <property type="evidence" value="ECO:0007669"/>
    <property type="project" value="TreeGrafter"/>
</dbReference>
<protein>
    <submittedName>
        <fullName evidence="7">LptF/LptG family permease</fullName>
    </submittedName>
</protein>
<proteinExistence type="predicted"/>
<reference evidence="7" key="1">
    <citation type="journal article" date="2020" name="mSystems">
        <title>Genome- and Community-Level Interaction Insights into Carbon Utilization and Element Cycling Functions of Hydrothermarchaeota in Hydrothermal Sediment.</title>
        <authorList>
            <person name="Zhou Z."/>
            <person name="Liu Y."/>
            <person name="Xu W."/>
            <person name="Pan J."/>
            <person name="Luo Z.H."/>
            <person name="Li M."/>
        </authorList>
    </citation>
    <scope>NUCLEOTIDE SEQUENCE [LARGE SCALE GENOMIC DNA]</scope>
    <source>
        <strain evidence="7">SpSt-876</strain>
    </source>
</reference>
<dbReference type="GO" id="GO:0015920">
    <property type="term" value="P:lipopolysaccharide transport"/>
    <property type="evidence" value="ECO:0007669"/>
    <property type="project" value="TreeGrafter"/>
</dbReference>
<evidence type="ECO:0000256" key="2">
    <source>
        <dbReference type="ARBA" id="ARBA00022475"/>
    </source>
</evidence>
<accession>A0A7C6EEU9</accession>
<name>A0A7C6EEU9_UNCW3</name>
<organism evidence="7">
    <name type="scientific">candidate division WOR-3 bacterium</name>
    <dbReference type="NCBI Taxonomy" id="2052148"/>
    <lineage>
        <taxon>Bacteria</taxon>
        <taxon>Bacteria division WOR-3</taxon>
    </lineage>
</organism>
<evidence type="ECO:0000256" key="6">
    <source>
        <dbReference type="SAM" id="Phobius"/>
    </source>
</evidence>
<comment type="subcellular location">
    <subcellularLocation>
        <location evidence="1">Cell membrane</location>
        <topology evidence="1">Multi-pass membrane protein</topology>
    </subcellularLocation>
</comment>
<dbReference type="AlphaFoldDB" id="A0A7C6EEU9"/>
<evidence type="ECO:0000256" key="1">
    <source>
        <dbReference type="ARBA" id="ARBA00004651"/>
    </source>
</evidence>
<dbReference type="PANTHER" id="PTHR33529:SF6">
    <property type="entry name" value="YJGP_YJGQ FAMILY PERMEASE"/>
    <property type="match status" value="1"/>
</dbReference>
<sequence length="359" mass="42203">MKITDRYILKEFIKFTILALICVVMIYNLIDLFEELSYFSRRRVNILTVFEYYTYLTPQAITLLLPVALILATFLVYGMMTRHRELYAYLSAGINLFRLFRGVLILGAISVLVLFSHREWIEIPFAQRLADLKYYKIEKRGKQENQKRRDIYYVGENGKIYFIREFESIGILRNFYVLQLDKNRKTTRRIDGAEARYQNGIWYGRDVFIRDFLGEATEKLTHYDSLPLLALTEKPEDFITEVRPIEETQTFDLYHYLKKMNRAGQKVNEEEVEFNFRFANAFIGLIVILLALPLSVQLRRGGVMLGLGLGLLFSFLYWGLIQVSKAFGYVGASNPFLSAWLPNFIFGLLAIYFFIRLRQ</sequence>
<evidence type="ECO:0000313" key="7">
    <source>
        <dbReference type="EMBL" id="HHS53042.1"/>
    </source>
</evidence>
<dbReference type="InterPro" id="IPR005495">
    <property type="entry name" value="LptG/LptF_permease"/>
</dbReference>
<dbReference type="EMBL" id="DTLI01000223">
    <property type="protein sequence ID" value="HHS53042.1"/>
    <property type="molecule type" value="Genomic_DNA"/>
</dbReference>
<gene>
    <name evidence="7" type="ORF">ENW73_09380</name>
</gene>